<gene>
    <name evidence="1" type="ORF">KIN20_036764</name>
</gene>
<dbReference type="AlphaFoldDB" id="A0AAD5RGQ8"/>
<keyword evidence="2" id="KW-1185">Reference proteome</keyword>
<reference evidence="1" key="1">
    <citation type="submission" date="2021-06" db="EMBL/GenBank/DDBJ databases">
        <title>Parelaphostrongylus tenuis whole genome reference sequence.</title>
        <authorList>
            <person name="Garwood T.J."/>
            <person name="Larsen P.A."/>
            <person name="Fountain-Jones N.M."/>
            <person name="Garbe J.R."/>
            <person name="Macchietto M.G."/>
            <person name="Kania S.A."/>
            <person name="Gerhold R.W."/>
            <person name="Richards J.E."/>
            <person name="Wolf T.M."/>
        </authorList>
    </citation>
    <scope>NUCLEOTIDE SEQUENCE</scope>
    <source>
        <strain evidence="1">MNPRO001-30</strain>
        <tissue evidence="1">Meninges</tissue>
    </source>
</reference>
<proteinExistence type="predicted"/>
<organism evidence="1 2">
    <name type="scientific">Parelaphostrongylus tenuis</name>
    <name type="common">Meningeal worm</name>
    <dbReference type="NCBI Taxonomy" id="148309"/>
    <lineage>
        <taxon>Eukaryota</taxon>
        <taxon>Metazoa</taxon>
        <taxon>Ecdysozoa</taxon>
        <taxon>Nematoda</taxon>
        <taxon>Chromadorea</taxon>
        <taxon>Rhabditida</taxon>
        <taxon>Rhabditina</taxon>
        <taxon>Rhabditomorpha</taxon>
        <taxon>Strongyloidea</taxon>
        <taxon>Metastrongylidae</taxon>
        <taxon>Parelaphostrongylus</taxon>
    </lineage>
</organism>
<dbReference type="Proteomes" id="UP001196413">
    <property type="component" value="Unassembled WGS sequence"/>
</dbReference>
<sequence>MIRIQFVSRANSSAELLVGFSKSHFLSSSPCSLLLEFTHHLLPDKSPGWYHFTHSDITGQRLPIETHGVAVTAPSTWHSLADFTSAKEYDMRLLLRCLKVSGYVHSLAPTSSFDFAESNPDFYCCDYGEWQVFVGHKLMSGLIATPSSFDHPNANIDRIYGLNTEVLDAFVRRSKA</sequence>
<evidence type="ECO:0000313" key="1">
    <source>
        <dbReference type="EMBL" id="KAJ1374144.1"/>
    </source>
</evidence>
<comment type="caution">
    <text evidence="1">The sequence shown here is derived from an EMBL/GenBank/DDBJ whole genome shotgun (WGS) entry which is preliminary data.</text>
</comment>
<evidence type="ECO:0000313" key="2">
    <source>
        <dbReference type="Proteomes" id="UP001196413"/>
    </source>
</evidence>
<protein>
    <submittedName>
        <fullName evidence="1">Uncharacterized protein</fullName>
    </submittedName>
</protein>
<dbReference type="EMBL" id="JAHQIW010007404">
    <property type="protein sequence ID" value="KAJ1374144.1"/>
    <property type="molecule type" value="Genomic_DNA"/>
</dbReference>
<accession>A0AAD5RGQ8</accession>
<name>A0AAD5RGQ8_PARTN</name>